<feature type="transmembrane region" description="Helical" evidence="4">
    <location>
        <begin position="62"/>
        <end position="81"/>
    </location>
</feature>
<dbReference type="PROSITE" id="PS50109">
    <property type="entry name" value="HIS_KIN"/>
    <property type="match status" value="1"/>
</dbReference>
<dbReference type="InterPro" id="IPR050482">
    <property type="entry name" value="Sensor_HK_TwoCompSys"/>
</dbReference>
<keyword evidence="1" id="KW-0808">Transferase</keyword>
<evidence type="ECO:0000259" key="5">
    <source>
        <dbReference type="PROSITE" id="PS50109"/>
    </source>
</evidence>
<dbReference type="PANTHER" id="PTHR24421">
    <property type="entry name" value="NITRATE/NITRITE SENSOR PROTEIN NARX-RELATED"/>
    <property type="match status" value="1"/>
</dbReference>
<protein>
    <submittedName>
        <fullName evidence="6">Signal transduction histidine kinase</fullName>
    </submittedName>
</protein>
<dbReference type="Pfam" id="PF02518">
    <property type="entry name" value="HATPase_c"/>
    <property type="match status" value="1"/>
</dbReference>
<keyword evidence="3" id="KW-0902">Two-component regulatory system</keyword>
<dbReference type="InterPro" id="IPR005467">
    <property type="entry name" value="His_kinase_dom"/>
</dbReference>
<dbReference type="PIRSF" id="PIRSF037434">
    <property type="entry name" value="STHK_ChrS"/>
    <property type="match status" value="1"/>
</dbReference>
<evidence type="ECO:0000313" key="6">
    <source>
        <dbReference type="EMBL" id="SMO70623.1"/>
    </source>
</evidence>
<keyword evidence="7" id="KW-1185">Reference proteome</keyword>
<organism evidence="6 7">
    <name type="scientific">Dietzia kunjamensis subsp. schimae</name>
    <dbReference type="NCBI Taxonomy" id="498198"/>
    <lineage>
        <taxon>Bacteria</taxon>
        <taxon>Bacillati</taxon>
        <taxon>Actinomycetota</taxon>
        <taxon>Actinomycetes</taxon>
        <taxon>Mycobacteriales</taxon>
        <taxon>Dietziaceae</taxon>
        <taxon>Dietzia</taxon>
    </lineage>
</organism>
<keyword evidence="2 6" id="KW-0418">Kinase</keyword>
<dbReference type="InterPro" id="IPR011712">
    <property type="entry name" value="Sig_transdc_His_kin_sub3_dim/P"/>
</dbReference>
<evidence type="ECO:0000256" key="2">
    <source>
        <dbReference type="ARBA" id="ARBA00022777"/>
    </source>
</evidence>
<accession>A0ABY1N114</accession>
<dbReference type="Gene3D" id="1.20.5.1930">
    <property type="match status" value="1"/>
</dbReference>
<dbReference type="EMBL" id="FXTG01000004">
    <property type="protein sequence ID" value="SMO70623.1"/>
    <property type="molecule type" value="Genomic_DNA"/>
</dbReference>
<reference evidence="6 7" key="1">
    <citation type="submission" date="2017-05" db="EMBL/GenBank/DDBJ databases">
        <authorList>
            <person name="Varghese N."/>
            <person name="Submissions S."/>
        </authorList>
    </citation>
    <scope>NUCLEOTIDE SEQUENCE [LARGE SCALE GENOMIC DNA]</scope>
    <source>
        <strain evidence="6 7">DSM 45139</strain>
    </source>
</reference>
<evidence type="ECO:0000313" key="7">
    <source>
        <dbReference type="Proteomes" id="UP000315460"/>
    </source>
</evidence>
<keyword evidence="4" id="KW-0472">Membrane</keyword>
<keyword evidence="4" id="KW-0812">Transmembrane</keyword>
<sequence length="434" mass="44578">MNPAPASAAASAPAAELPPESAGVRAVFAQLQVALHTLVAALLALTLVSAHRDTSGMPDPPAVAAAVGFTVVYVAGTVWARRRPTTTAVRVGWLLAVLALWACLVVRVPEAAYLAFPLFFLVQFLLGVWAGTAAVAALAAVAVIALGLHHGFTPAGVIGPTVGALVALGLGAGVRALHRESQARREVIAELVATRSALAAREREVGREAERARLAGEIHDTVAQGLASIGMLLHAAERTAPSSPAVDQIRLAREVAGENLTETRRLIAALRPAPLDGVSLAGALGRVAARCRAENPGLEVSVTMEYAGENAGGNATESSNEPSTEPPAELAAVLVRVAQEALANAVRHGAPQRITLTLSGSPTAVVLEIADDGRGFDVAAPRTAASFGLDGMARRVGDLGGRFEVDSEPGSGTVVRAELPVREMAPGTRLGDER</sequence>
<feature type="domain" description="Histidine kinase" evidence="5">
    <location>
        <begin position="334"/>
        <end position="423"/>
    </location>
</feature>
<dbReference type="InterPro" id="IPR003594">
    <property type="entry name" value="HATPase_dom"/>
</dbReference>
<evidence type="ECO:0000256" key="3">
    <source>
        <dbReference type="ARBA" id="ARBA00023012"/>
    </source>
</evidence>
<feature type="transmembrane region" description="Helical" evidence="4">
    <location>
        <begin position="157"/>
        <end position="177"/>
    </location>
</feature>
<dbReference type="Proteomes" id="UP000315460">
    <property type="component" value="Unassembled WGS sequence"/>
</dbReference>
<comment type="caution">
    <text evidence="6">The sequence shown here is derived from an EMBL/GenBank/DDBJ whole genome shotgun (WGS) entry which is preliminary data.</text>
</comment>
<dbReference type="InterPro" id="IPR017205">
    <property type="entry name" value="Sig_transdc_His_kinase_ChrS"/>
</dbReference>
<dbReference type="Gene3D" id="3.30.565.10">
    <property type="entry name" value="Histidine kinase-like ATPase, C-terminal domain"/>
    <property type="match status" value="1"/>
</dbReference>
<feature type="transmembrane region" description="Helical" evidence="4">
    <location>
        <begin position="118"/>
        <end position="145"/>
    </location>
</feature>
<name>A0ABY1N114_9ACTN</name>
<dbReference type="InterPro" id="IPR036890">
    <property type="entry name" value="HATPase_C_sf"/>
</dbReference>
<keyword evidence="4" id="KW-1133">Transmembrane helix</keyword>
<evidence type="ECO:0000256" key="4">
    <source>
        <dbReference type="SAM" id="Phobius"/>
    </source>
</evidence>
<dbReference type="PANTHER" id="PTHR24421:SF62">
    <property type="entry name" value="SENSORY TRANSDUCTION HISTIDINE KINASE"/>
    <property type="match status" value="1"/>
</dbReference>
<feature type="transmembrane region" description="Helical" evidence="4">
    <location>
        <begin position="87"/>
        <end position="106"/>
    </location>
</feature>
<evidence type="ECO:0000256" key="1">
    <source>
        <dbReference type="ARBA" id="ARBA00022679"/>
    </source>
</evidence>
<dbReference type="SMART" id="SM00387">
    <property type="entry name" value="HATPase_c"/>
    <property type="match status" value="1"/>
</dbReference>
<proteinExistence type="predicted"/>
<gene>
    <name evidence="6" type="ORF">SAMN06265174_10479</name>
</gene>
<dbReference type="RefSeq" id="WP_244294241.1">
    <property type="nucleotide sequence ID" value="NZ_BAAAQH010000012.1"/>
</dbReference>
<feature type="transmembrane region" description="Helical" evidence="4">
    <location>
        <begin position="27"/>
        <end position="50"/>
    </location>
</feature>
<dbReference type="CDD" id="cd16917">
    <property type="entry name" value="HATPase_UhpB-NarQ-NarX-like"/>
    <property type="match status" value="1"/>
</dbReference>
<dbReference type="Pfam" id="PF07730">
    <property type="entry name" value="HisKA_3"/>
    <property type="match status" value="1"/>
</dbReference>
<dbReference type="SUPFAM" id="SSF55874">
    <property type="entry name" value="ATPase domain of HSP90 chaperone/DNA topoisomerase II/histidine kinase"/>
    <property type="match status" value="1"/>
</dbReference>
<dbReference type="GO" id="GO:0016301">
    <property type="term" value="F:kinase activity"/>
    <property type="evidence" value="ECO:0007669"/>
    <property type="project" value="UniProtKB-KW"/>
</dbReference>